<organism evidence="1 2">
    <name type="scientific">Sphingomonas horti</name>
    <dbReference type="NCBI Taxonomy" id="2682842"/>
    <lineage>
        <taxon>Bacteria</taxon>
        <taxon>Pseudomonadati</taxon>
        <taxon>Pseudomonadota</taxon>
        <taxon>Alphaproteobacteria</taxon>
        <taxon>Sphingomonadales</taxon>
        <taxon>Sphingomonadaceae</taxon>
        <taxon>Sphingomonas</taxon>
    </lineage>
</organism>
<protein>
    <submittedName>
        <fullName evidence="1">HAD hydrolase-like protein</fullName>
    </submittedName>
</protein>
<dbReference type="PANTHER" id="PTHR43434:SF13">
    <property type="entry name" value="PHOSPHOGLYCOLATE PHOSPHATASE"/>
    <property type="match status" value="1"/>
</dbReference>
<reference evidence="1 2" key="1">
    <citation type="submission" date="2019-12" db="EMBL/GenBank/DDBJ databases">
        <authorList>
            <person name="Huq M.A."/>
        </authorList>
    </citation>
    <scope>NUCLEOTIDE SEQUENCE [LARGE SCALE GENOMIC DNA]</scope>
    <source>
        <strain evidence="1 2">MAH-20</strain>
    </source>
</reference>
<sequence length="226" mass="24983">MKSKFRLAIFDFDGTLADSLSWFRSTVQSGAERFGYRRTGDAELEALRGLSTREVVRALGVPSWRMPQLARHFRYEAARSAHRIRMFPGAREALLTLVDHGVKVAIVSSNAEENVRSVIGRDMATRIFGFECGASLFGKAARLRRVIRSAEISAQQAIMIGDEDRDIEAARAARIVSGAVTWGYATRPALEAAEPDLVFDSFASLVRQITDAVPIFRHLEPGGRGD</sequence>
<accession>A0A6I4J1A5</accession>
<dbReference type="GO" id="GO:0005829">
    <property type="term" value="C:cytosol"/>
    <property type="evidence" value="ECO:0007669"/>
    <property type="project" value="TreeGrafter"/>
</dbReference>
<keyword evidence="2" id="KW-1185">Reference proteome</keyword>
<dbReference type="AlphaFoldDB" id="A0A6I4J1A5"/>
<dbReference type="RefSeq" id="WP_157027103.1">
    <property type="nucleotide sequence ID" value="NZ_WQMS01000011.1"/>
</dbReference>
<dbReference type="GO" id="GO:0008967">
    <property type="term" value="F:phosphoglycolate phosphatase activity"/>
    <property type="evidence" value="ECO:0007669"/>
    <property type="project" value="TreeGrafter"/>
</dbReference>
<evidence type="ECO:0000313" key="2">
    <source>
        <dbReference type="Proteomes" id="UP000441389"/>
    </source>
</evidence>
<dbReference type="Gene3D" id="3.40.50.1000">
    <property type="entry name" value="HAD superfamily/HAD-like"/>
    <property type="match status" value="1"/>
</dbReference>
<gene>
    <name evidence="1" type="ORF">GON01_09295</name>
</gene>
<dbReference type="GO" id="GO:0006281">
    <property type="term" value="P:DNA repair"/>
    <property type="evidence" value="ECO:0007669"/>
    <property type="project" value="TreeGrafter"/>
</dbReference>
<dbReference type="SUPFAM" id="SSF56784">
    <property type="entry name" value="HAD-like"/>
    <property type="match status" value="1"/>
</dbReference>
<name>A0A6I4J1A5_9SPHN</name>
<dbReference type="InterPro" id="IPR036412">
    <property type="entry name" value="HAD-like_sf"/>
</dbReference>
<dbReference type="Gene3D" id="1.10.150.240">
    <property type="entry name" value="Putative phosphatase, domain 2"/>
    <property type="match status" value="1"/>
</dbReference>
<proteinExistence type="predicted"/>
<keyword evidence="1" id="KW-0378">Hydrolase</keyword>
<dbReference type="EMBL" id="WQMS01000011">
    <property type="protein sequence ID" value="MVO78127.1"/>
    <property type="molecule type" value="Genomic_DNA"/>
</dbReference>
<dbReference type="SFLD" id="SFLDG01129">
    <property type="entry name" value="C1.5:_HAD__Beta-PGM__Phosphata"/>
    <property type="match status" value="1"/>
</dbReference>
<comment type="caution">
    <text evidence="1">The sequence shown here is derived from an EMBL/GenBank/DDBJ whole genome shotgun (WGS) entry which is preliminary data.</text>
</comment>
<dbReference type="PANTHER" id="PTHR43434">
    <property type="entry name" value="PHOSPHOGLYCOLATE PHOSPHATASE"/>
    <property type="match status" value="1"/>
</dbReference>
<dbReference type="InterPro" id="IPR023214">
    <property type="entry name" value="HAD_sf"/>
</dbReference>
<dbReference type="InterPro" id="IPR041492">
    <property type="entry name" value="HAD_2"/>
</dbReference>
<dbReference type="SFLD" id="SFLDS00003">
    <property type="entry name" value="Haloacid_Dehalogenase"/>
    <property type="match status" value="1"/>
</dbReference>
<dbReference type="InterPro" id="IPR050155">
    <property type="entry name" value="HAD-like_hydrolase_sf"/>
</dbReference>
<dbReference type="Proteomes" id="UP000441389">
    <property type="component" value="Unassembled WGS sequence"/>
</dbReference>
<evidence type="ECO:0000313" key="1">
    <source>
        <dbReference type="EMBL" id="MVO78127.1"/>
    </source>
</evidence>
<dbReference type="Pfam" id="PF13419">
    <property type="entry name" value="HAD_2"/>
    <property type="match status" value="1"/>
</dbReference>
<dbReference type="InterPro" id="IPR023198">
    <property type="entry name" value="PGP-like_dom2"/>
</dbReference>